<dbReference type="SUPFAM" id="SSF81273">
    <property type="entry name" value="H-NS histone-like proteins"/>
    <property type="match status" value="1"/>
</dbReference>
<dbReference type="GeneID" id="94692139"/>
<dbReference type="PANTHER" id="PTHR38097:SF2">
    <property type="entry name" value="DNA-BINDING PROTEIN STPA"/>
    <property type="match status" value="1"/>
</dbReference>
<evidence type="ECO:0000256" key="3">
    <source>
        <dbReference type="ARBA" id="ARBA00022490"/>
    </source>
</evidence>
<dbReference type="Proteomes" id="UP000595064">
    <property type="component" value="Chromosome"/>
</dbReference>
<dbReference type="Proteomes" id="UP000183417">
    <property type="component" value="Unassembled WGS sequence"/>
</dbReference>
<evidence type="ECO:0000259" key="6">
    <source>
        <dbReference type="SMART" id="SM00528"/>
    </source>
</evidence>
<evidence type="ECO:0000313" key="8">
    <source>
        <dbReference type="EMBL" id="SDY32938.1"/>
    </source>
</evidence>
<evidence type="ECO:0000313" key="9">
    <source>
        <dbReference type="Proteomes" id="UP000183417"/>
    </source>
</evidence>
<evidence type="ECO:0000256" key="2">
    <source>
        <dbReference type="ARBA" id="ARBA00010610"/>
    </source>
</evidence>
<feature type="region of interest" description="Disordered" evidence="5">
    <location>
        <begin position="60"/>
        <end position="82"/>
    </location>
</feature>
<comment type="similarity">
    <text evidence="2">Belongs to the histone-like protein H-NS family.</text>
</comment>
<dbReference type="AlphaFoldDB" id="A0A1H3J0H4"/>
<keyword evidence="4 8" id="KW-0238">DNA-binding</keyword>
<dbReference type="PANTHER" id="PTHR38097">
    <property type="match status" value="1"/>
</dbReference>
<dbReference type="GO" id="GO:0003677">
    <property type="term" value="F:DNA binding"/>
    <property type="evidence" value="ECO:0007669"/>
    <property type="project" value="UniProtKB-KW"/>
</dbReference>
<feature type="domain" description="DNA-binding protein H-NS-like C-terminal" evidence="6">
    <location>
        <begin position="52"/>
        <end position="91"/>
    </location>
</feature>
<dbReference type="EMBL" id="CP065748">
    <property type="protein sequence ID" value="QPS82354.1"/>
    <property type="molecule type" value="Genomic_DNA"/>
</dbReference>
<dbReference type="InterPro" id="IPR027444">
    <property type="entry name" value="H-NS_C_dom"/>
</dbReference>
<dbReference type="Pfam" id="PF00816">
    <property type="entry name" value="Histone_HNS"/>
    <property type="match status" value="1"/>
</dbReference>
<name>A0A1H3J0H4_9BURK</name>
<sequence>MSNTYKELLAQREALEAQIQTARKQEVSDVIAKIRGLVQDYGLTADDIFTARRASSTVAPKFRNPETGDTWTGRGKPPAWIKDKDRAQFAI</sequence>
<evidence type="ECO:0000256" key="5">
    <source>
        <dbReference type="SAM" id="MobiDB-lite"/>
    </source>
</evidence>
<accession>A0A1H3J0H4</accession>
<dbReference type="EMBL" id="FNPE01000004">
    <property type="protein sequence ID" value="SDY32938.1"/>
    <property type="molecule type" value="Genomic_DNA"/>
</dbReference>
<comment type="subcellular location">
    <subcellularLocation>
        <location evidence="1">Cytoplasm</location>
        <location evidence="1">Nucleoid</location>
    </subcellularLocation>
</comment>
<dbReference type="GO" id="GO:0009295">
    <property type="term" value="C:nucleoid"/>
    <property type="evidence" value="ECO:0007669"/>
    <property type="project" value="UniProtKB-SubCell"/>
</dbReference>
<organism evidence="8 9">
    <name type="scientific">Delftia lacustris</name>
    <dbReference type="NCBI Taxonomy" id="558537"/>
    <lineage>
        <taxon>Bacteria</taxon>
        <taxon>Pseudomonadati</taxon>
        <taxon>Pseudomonadota</taxon>
        <taxon>Betaproteobacteria</taxon>
        <taxon>Burkholderiales</taxon>
        <taxon>Comamonadaceae</taxon>
        <taxon>Delftia</taxon>
    </lineage>
</organism>
<proteinExistence type="inferred from homology"/>
<reference evidence="8 9" key="1">
    <citation type="submission" date="2016-10" db="EMBL/GenBank/DDBJ databases">
        <authorList>
            <person name="de Groot N.N."/>
        </authorList>
    </citation>
    <scope>NUCLEOTIDE SEQUENCE [LARGE SCALE GENOMIC DNA]</scope>
    <source>
        <strain evidence="8 9">LMG 24775</strain>
    </source>
</reference>
<keyword evidence="3" id="KW-0963">Cytoplasm</keyword>
<dbReference type="KEGG" id="dla:I6G47_04500"/>
<gene>
    <name evidence="7" type="ORF">I6G47_04500</name>
    <name evidence="8" type="ORF">SAMN05421547_10426</name>
</gene>
<dbReference type="RefSeq" id="WP_016447060.1">
    <property type="nucleotide sequence ID" value="NZ_AP025556.1"/>
</dbReference>
<keyword evidence="10" id="KW-1185">Reference proteome</keyword>
<dbReference type="Gene3D" id="4.10.430.30">
    <property type="match status" value="1"/>
</dbReference>
<evidence type="ECO:0000256" key="1">
    <source>
        <dbReference type="ARBA" id="ARBA00004453"/>
    </source>
</evidence>
<evidence type="ECO:0000313" key="10">
    <source>
        <dbReference type="Proteomes" id="UP000595064"/>
    </source>
</evidence>
<protein>
    <submittedName>
        <fullName evidence="8">DNA-binding protein H-NS</fullName>
    </submittedName>
    <submittedName>
        <fullName evidence="7">H-NS histone family protein</fullName>
    </submittedName>
</protein>
<evidence type="ECO:0000313" key="7">
    <source>
        <dbReference type="EMBL" id="QPS82354.1"/>
    </source>
</evidence>
<reference evidence="7 10" key="2">
    <citation type="submission" date="2020-12" db="EMBL/GenBank/DDBJ databases">
        <title>FDA dAtabase for Regulatory Grade micrObial Sequences (FDA-ARGOS): Supporting development and validation of Infectious Disease Dx tests.</title>
        <authorList>
            <person name="Sproer C."/>
            <person name="Gronow S."/>
            <person name="Severitt S."/>
            <person name="Schroder I."/>
            <person name="Tallon L."/>
            <person name="Sadzewicz L."/>
            <person name="Zhao X."/>
            <person name="Boylan J."/>
            <person name="Ott S."/>
            <person name="Bowen H."/>
            <person name="Vavikolanu K."/>
            <person name="Mehta A."/>
            <person name="Aluvathingal J."/>
            <person name="Nadendla S."/>
            <person name="Lowell S."/>
            <person name="Myers T."/>
            <person name="Yan Y."/>
            <person name="Sichtig H."/>
        </authorList>
    </citation>
    <scope>NUCLEOTIDE SEQUENCE [LARGE SCALE GENOMIC DNA]</scope>
    <source>
        <strain evidence="7 10">FDAARGOS_890</strain>
    </source>
</reference>
<evidence type="ECO:0000256" key="4">
    <source>
        <dbReference type="ARBA" id="ARBA00023125"/>
    </source>
</evidence>
<dbReference type="SMART" id="SM00528">
    <property type="entry name" value="HNS"/>
    <property type="match status" value="1"/>
</dbReference>